<dbReference type="EMBL" id="JAMGBB010000001">
    <property type="protein sequence ID" value="MCL6740564.1"/>
    <property type="molecule type" value="Genomic_DNA"/>
</dbReference>
<name>A0ABT0S8U9_9SPHN</name>
<dbReference type="Gene3D" id="1.10.10.60">
    <property type="entry name" value="Homeodomain-like"/>
    <property type="match status" value="1"/>
</dbReference>
<evidence type="ECO:0000313" key="3">
    <source>
        <dbReference type="Proteomes" id="UP001165383"/>
    </source>
</evidence>
<gene>
    <name evidence="2" type="ORF">LZ518_05385</name>
</gene>
<reference evidence="2" key="1">
    <citation type="submission" date="2022-05" db="EMBL/GenBank/DDBJ databases">
        <authorList>
            <person name="Jo J.-H."/>
            <person name="Im W.-T."/>
        </authorList>
    </citation>
    <scope>NUCLEOTIDE SEQUENCE</scope>
    <source>
        <strain evidence="2">RB56-2</strain>
    </source>
</reference>
<keyword evidence="3" id="KW-1185">Reference proteome</keyword>
<dbReference type="RefSeq" id="WP_249914989.1">
    <property type="nucleotide sequence ID" value="NZ_JAMGBB010000001.1"/>
</dbReference>
<accession>A0ABT0S8U9</accession>
<feature type="coiled-coil region" evidence="1">
    <location>
        <begin position="61"/>
        <end position="88"/>
    </location>
</feature>
<keyword evidence="1" id="KW-0175">Coiled coil</keyword>
<evidence type="ECO:0000313" key="2">
    <source>
        <dbReference type="EMBL" id="MCL6740564.1"/>
    </source>
</evidence>
<organism evidence="2 3">
    <name type="scientific">Sphingomonas brevis</name>
    <dbReference type="NCBI Taxonomy" id="2908206"/>
    <lineage>
        <taxon>Bacteria</taxon>
        <taxon>Pseudomonadati</taxon>
        <taxon>Pseudomonadota</taxon>
        <taxon>Alphaproteobacteria</taxon>
        <taxon>Sphingomonadales</taxon>
        <taxon>Sphingomonadaceae</taxon>
        <taxon>Sphingomonas</taxon>
    </lineage>
</organism>
<proteinExistence type="predicted"/>
<sequence length="129" mass="14057">MSQTHRKSITKEQWDEAAASYELGYRNGAQIARELGVSPATVSREFKRRGCVKASRIAEFVADLEARLDAEAEQKAQAKAAADAERAKALDHLVGELMDALMAADQAGNLSMANPEIARIDKALQLAMR</sequence>
<evidence type="ECO:0000256" key="1">
    <source>
        <dbReference type="SAM" id="Coils"/>
    </source>
</evidence>
<protein>
    <submittedName>
        <fullName evidence="2">Helix-turn-helix domain-containing protein</fullName>
    </submittedName>
</protein>
<comment type="caution">
    <text evidence="2">The sequence shown here is derived from an EMBL/GenBank/DDBJ whole genome shotgun (WGS) entry which is preliminary data.</text>
</comment>
<dbReference type="Proteomes" id="UP001165383">
    <property type="component" value="Unassembled WGS sequence"/>
</dbReference>